<proteinExistence type="predicted"/>
<dbReference type="Proteomes" id="UP000008810">
    <property type="component" value="Chromosome 3"/>
</dbReference>
<dbReference type="Gramene" id="KQK00719">
    <property type="protein sequence ID" value="KQK00719"/>
    <property type="gene ID" value="BRADI_3g51392v3"/>
</dbReference>
<reference evidence="2" key="2">
    <citation type="submission" date="2017-06" db="EMBL/GenBank/DDBJ databases">
        <title>WGS assembly of Brachypodium distachyon.</title>
        <authorList>
            <consortium name="The International Brachypodium Initiative"/>
            <person name="Lucas S."/>
            <person name="Harmon-Smith M."/>
            <person name="Lail K."/>
            <person name="Tice H."/>
            <person name="Grimwood J."/>
            <person name="Bruce D."/>
            <person name="Barry K."/>
            <person name="Shu S."/>
            <person name="Lindquist E."/>
            <person name="Wang M."/>
            <person name="Pitluck S."/>
            <person name="Vogel J.P."/>
            <person name="Garvin D.F."/>
            <person name="Mockler T.C."/>
            <person name="Schmutz J."/>
            <person name="Rokhsar D."/>
            <person name="Bevan M.W."/>
        </authorList>
    </citation>
    <scope>NUCLEOTIDE SEQUENCE</scope>
    <source>
        <strain evidence="2">Bd21</strain>
    </source>
</reference>
<dbReference type="AlphaFoldDB" id="A0A0Q3FNG8"/>
<dbReference type="InParanoid" id="A0A0Q3FNG8"/>
<feature type="region of interest" description="Disordered" evidence="1">
    <location>
        <begin position="23"/>
        <end position="83"/>
    </location>
</feature>
<protein>
    <submittedName>
        <fullName evidence="2 3">Uncharacterized protein</fullName>
    </submittedName>
</protein>
<evidence type="ECO:0000313" key="3">
    <source>
        <dbReference type="EnsemblPlants" id="KQK00719"/>
    </source>
</evidence>
<gene>
    <name evidence="2" type="ORF">BRADI_3g51392v3</name>
</gene>
<evidence type="ECO:0000313" key="4">
    <source>
        <dbReference type="Proteomes" id="UP000008810"/>
    </source>
</evidence>
<accession>A0A0Q3FNG8</accession>
<dbReference type="EnsemblPlants" id="KQK00719">
    <property type="protein sequence ID" value="KQK00719"/>
    <property type="gene ID" value="BRADI_3g51392v3"/>
</dbReference>
<reference evidence="2 3" key="1">
    <citation type="journal article" date="2010" name="Nature">
        <title>Genome sequencing and analysis of the model grass Brachypodium distachyon.</title>
        <authorList>
            <consortium name="International Brachypodium Initiative"/>
        </authorList>
    </citation>
    <scope>NUCLEOTIDE SEQUENCE [LARGE SCALE GENOMIC DNA]</scope>
    <source>
        <strain evidence="2 3">Bd21</strain>
    </source>
</reference>
<keyword evidence="4" id="KW-1185">Reference proteome</keyword>
<evidence type="ECO:0000256" key="1">
    <source>
        <dbReference type="SAM" id="MobiDB-lite"/>
    </source>
</evidence>
<sequence length="133" mass="14273">MRRCSRPTFGRRGTRALQLMPRVGRRGGASGKPNWSCTTGGGETTRGRSGQQRARERASVASRKRGGCPSVGSRGGFGWADGEWRRTAGGVEDDLARGPWGMRRVQALWVRVRGDVVGLGRPRGRRGAAGVGL</sequence>
<name>A0A0Q3FNG8_BRADI</name>
<organism evidence="2">
    <name type="scientific">Brachypodium distachyon</name>
    <name type="common">Purple false brome</name>
    <name type="synonym">Trachynia distachya</name>
    <dbReference type="NCBI Taxonomy" id="15368"/>
    <lineage>
        <taxon>Eukaryota</taxon>
        <taxon>Viridiplantae</taxon>
        <taxon>Streptophyta</taxon>
        <taxon>Embryophyta</taxon>
        <taxon>Tracheophyta</taxon>
        <taxon>Spermatophyta</taxon>
        <taxon>Magnoliopsida</taxon>
        <taxon>Liliopsida</taxon>
        <taxon>Poales</taxon>
        <taxon>Poaceae</taxon>
        <taxon>BOP clade</taxon>
        <taxon>Pooideae</taxon>
        <taxon>Stipodae</taxon>
        <taxon>Brachypodieae</taxon>
        <taxon>Brachypodium</taxon>
    </lineage>
</organism>
<evidence type="ECO:0000313" key="2">
    <source>
        <dbReference type="EMBL" id="KQK00719.1"/>
    </source>
</evidence>
<dbReference type="EMBL" id="CM000882">
    <property type="protein sequence ID" value="KQK00719.1"/>
    <property type="molecule type" value="Genomic_DNA"/>
</dbReference>
<reference evidence="3" key="3">
    <citation type="submission" date="2018-08" db="UniProtKB">
        <authorList>
            <consortium name="EnsemblPlants"/>
        </authorList>
    </citation>
    <scope>IDENTIFICATION</scope>
    <source>
        <strain evidence="3">cv. Bd21</strain>
    </source>
</reference>